<feature type="transmembrane region" description="Helical" evidence="1">
    <location>
        <begin position="26"/>
        <end position="46"/>
    </location>
</feature>
<keyword evidence="1" id="KW-1133">Transmembrane helix</keyword>
<protein>
    <submittedName>
        <fullName evidence="2">Alkaline phosphatase</fullName>
    </submittedName>
</protein>
<name>A0ABS8DNJ1_9GAMM</name>
<dbReference type="Gene3D" id="3.40.720.10">
    <property type="entry name" value="Alkaline Phosphatase, subunit A"/>
    <property type="match status" value="1"/>
</dbReference>
<evidence type="ECO:0000313" key="2">
    <source>
        <dbReference type="EMBL" id="MCB8887715.1"/>
    </source>
</evidence>
<proteinExistence type="predicted"/>
<accession>A0ABS8DNJ1</accession>
<dbReference type="SUPFAM" id="SSF53649">
    <property type="entry name" value="Alkaline phosphatase-like"/>
    <property type="match status" value="1"/>
</dbReference>
<feature type="transmembrane region" description="Helical" evidence="1">
    <location>
        <begin position="53"/>
        <end position="71"/>
    </location>
</feature>
<keyword evidence="3" id="KW-1185">Reference proteome</keyword>
<evidence type="ECO:0000313" key="3">
    <source>
        <dbReference type="Proteomes" id="UP001319882"/>
    </source>
</evidence>
<feature type="transmembrane region" description="Helical" evidence="1">
    <location>
        <begin position="106"/>
        <end position="131"/>
    </location>
</feature>
<comment type="caution">
    <text evidence="2">The sequence shown here is derived from an EMBL/GenBank/DDBJ whole genome shotgun (WGS) entry which is preliminary data.</text>
</comment>
<evidence type="ECO:0000256" key="1">
    <source>
        <dbReference type="SAM" id="Phobius"/>
    </source>
</evidence>
<sequence>MFRLLIAALSLNVLLVAPLWWRNGDLGVPMIALEAWVLAPLLLLVPGGGLRRLLVGLVTLLAGLVSAANLGDAATHTAFGRSLNLYLDLPLLRSVHDLLVGNVGQLAGVFIMALAGFSMLAAMVLIAMLLCPRRAYSPRRLPGQFAVVLTTGALALAVLEYSGHRLLAKSALPMVATLRFQVEQVMVTHRARQSFEKQLADSPLEARALSGLEGRNVLITFIESYGVSAIDDPRYRDLLLETLAEMDERLAARGIGVVSGLLEAPIRGGQSWLAHATVLSGRWIDNPLWYRLMLDSNRATLVDDFHATGQRSLSVMPAITLAWPEGIAYGFDEIRAARDIPYAGPRLNWVTMPDQFTLDYVHRHYLDGPPLFAQITLISSHAPWTPILPVLENWSMIGNGAIYAPWENASDPPEVLWQDLERIRDHYGWSVDYSVKVTGRFAERAVGDDTLLIVMGDHQAAPLITGEGASAAVPVHIMSRDPMLLDAFRARGFVDGTLPRLDRLDDVPRMSELRHWLREDFGATND</sequence>
<dbReference type="EMBL" id="WHVL01000001">
    <property type="protein sequence ID" value="MCB8887715.1"/>
    <property type="molecule type" value="Genomic_DNA"/>
</dbReference>
<organism evidence="2 3">
    <name type="scientific">Vreelandella malpeensis</name>
    <dbReference type="NCBI Taxonomy" id="1172368"/>
    <lineage>
        <taxon>Bacteria</taxon>
        <taxon>Pseudomonadati</taxon>
        <taxon>Pseudomonadota</taxon>
        <taxon>Gammaproteobacteria</taxon>
        <taxon>Oceanospirillales</taxon>
        <taxon>Halomonadaceae</taxon>
        <taxon>Vreelandella</taxon>
    </lineage>
</organism>
<dbReference type="Proteomes" id="UP001319882">
    <property type="component" value="Unassembled WGS sequence"/>
</dbReference>
<dbReference type="InterPro" id="IPR017850">
    <property type="entry name" value="Alkaline_phosphatase_core_sf"/>
</dbReference>
<keyword evidence="1" id="KW-0812">Transmembrane</keyword>
<feature type="transmembrane region" description="Helical" evidence="1">
    <location>
        <begin position="143"/>
        <end position="163"/>
    </location>
</feature>
<keyword evidence="1" id="KW-0472">Membrane</keyword>
<gene>
    <name evidence="2" type="ORF">GEV37_01045</name>
</gene>
<reference evidence="2 3" key="1">
    <citation type="journal article" date="2021" name="Sci. Rep.">
        <title>Genome analysis of a halophilic bacterium Halomonas malpeensis YU-PRIM-29(T) reveals its exopolysaccharide and pigment producing capabilities.</title>
        <authorList>
            <person name="Athmika"/>
            <person name="Ghate S.D."/>
            <person name="Arun A.B."/>
            <person name="Rao S.S."/>
            <person name="Kumar S.T.A."/>
            <person name="Kandiyil M.K."/>
            <person name="Saptami K."/>
            <person name="Rekha P.D."/>
        </authorList>
    </citation>
    <scope>NUCLEOTIDE SEQUENCE [LARGE SCALE GENOMIC DNA]</scope>
    <source>
        <strain evidence="3">prim 29</strain>
    </source>
</reference>
<dbReference type="RefSeq" id="WP_227388315.1">
    <property type="nucleotide sequence ID" value="NZ_JBHSCJ010000003.1"/>
</dbReference>